<dbReference type="AlphaFoldDB" id="A0A1I8NAE1"/>
<dbReference type="VEuPathDB" id="VectorBase:MDOMA2_015480"/>
<name>A0A1I8NAE1_MUSDO</name>
<keyword evidence="1" id="KW-0472">Membrane</keyword>
<dbReference type="Proteomes" id="UP001652621">
    <property type="component" value="Unplaced"/>
</dbReference>
<dbReference type="STRING" id="7370.A0A1I8NAE1"/>
<dbReference type="InterPro" id="IPR014807">
    <property type="entry name" value="Coa1"/>
</dbReference>
<dbReference type="GO" id="GO:0033617">
    <property type="term" value="P:mitochondrial respiratory chain complex IV assembly"/>
    <property type="evidence" value="ECO:0007669"/>
    <property type="project" value="TreeGrafter"/>
</dbReference>
<protein>
    <submittedName>
        <fullName evidence="4">Uncharacterized protein LOC101893690</fullName>
    </submittedName>
</protein>
<organism evidence="2">
    <name type="scientific">Musca domestica</name>
    <name type="common">House fly</name>
    <dbReference type="NCBI Taxonomy" id="7370"/>
    <lineage>
        <taxon>Eukaryota</taxon>
        <taxon>Metazoa</taxon>
        <taxon>Ecdysozoa</taxon>
        <taxon>Arthropoda</taxon>
        <taxon>Hexapoda</taxon>
        <taxon>Insecta</taxon>
        <taxon>Pterygota</taxon>
        <taxon>Neoptera</taxon>
        <taxon>Endopterygota</taxon>
        <taxon>Diptera</taxon>
        <taxon>Brachycera</taxon>
        <taxon>Muscomorpha</taxon>
        <taxon>Muscoidea</taxon>
        <taxon>Muscidae</taxon>
        <taxon>Musca</taxon>
    </lineage>
</organism>
<dbReference type="PANTHER" id="PTHR47148:SF1">
    <property type="entry name" value="CYTOCHROME C OXIDASE ASSEMBLY FACTOR 1 HOMOLOG"/>
    <property type="match status" value="1"/>
</dbReference>
<evidence type="ECO:0000256" key="1">
    <source>
        <dbReference type="SAM" id="Phobius"/>
    </source>
</evidence>
<keyword evidence="1" id="KW-1133">Transmembrane helix</keyword>
<dbReference type="RefSeq" id="XP_005180254.1">
    <property type="nucleotide sequence ID" value="XM_005180197.3"/>
</dbReference>
<accession>A0A1I8NAE1</accession>
<dbReference type="VEuPathDB" id="VectorBase:MDOA013208"/>
<evidence type="ECO:0000313" key="4">
    <source>
        <dbReference type="RefSeq" id="XP_005180254.1"/>
    </source>
</evidence>
<dbReference type="GO" id="GO:0032981">
    <property type="term" value="P:mitochondrial respiratory chain complex I assembly"/>
    <property type="evidence" value="ECO:0007669"/>
    <property type="project" value="TreeGrafter"/>
</dbReference>
<evidence type="ECO:0000313" key="2">
    <source>
        <dbReference type="EnsemblMetazoa" id="MDOA013208-PA"/>
    </source>
</evidence>
<dbReference type="OrthoDB" id="10037790at2759"/>
<dbReference type="eggNOG" id="ENOG502S8EH">
    <property type="taxonomic scope" value="Eukaryota"/>
</dbReference>
<sequence>MRFPSNKTLAKYAVYIGIAGISSVMYMRWKIEERIRNAEYFRSAFKILRQHRGAVSLLGEPIKDMGFDIGDSNNSCDGQTANFEVSVKGSKERGKMFFSAMRSDEAGWIINRLELELKSQPDKRFIIQTPTENSAPSNE</sequence>
<keyword evidence="3" id="KW-1185">Reference proteome</keyword>
<reference evidence="4" key="2">
    <citation type="submission" date="2025-04" db="UniProtKB">
        <authorList>
            <consortium name="RefSeq"/>
        </authorList>
    </citation>
    <scope>IDENTIFICATION</scope>
    <source>
        <strain evidence="4">Aabys</strain>
    </source>
</reference>
<gene>
    <name evidence="2" type="primary">101893690</name>
    <name evidence="4" type="synonym">LOC101893690</name>
</gene>
<dbReference type="GO" id="GO:0005743">
    <property type="term" value="C:mitochondrial inner membrane"/>
    <property type="evidence" value="ECO:0007669"/>
    <property type="project" value="TreeGrafter"/>
</dbReference>
<evidence type="ECO:0000313" key="3">
    <source>
        <dbReference type="Proteomes" id="UP001652621"/>
    </source>
</evidence>
<dbReference type="EnsemblMetazoa" id="MDOA013208-RA">
    <property type="protein sequence ID" value="MDOA013208-PA"/>
    <property type="gene ID" value="MDOA013208"/>
</dbReference>
<proteinExistence type="predicted"/>
<dbReference type="KEGG" id="mde:101893690"/>
<dbReference type="Pfam" id="PF08695">
    <property type="entry name" value="Coa1"/>
    <property type="match status" value="1"/>
</dbReference>
<keyword evidence="1" id="KW-0812">Transmembrane</keyword>
<reference evidence="2" key="1">
    <citation type="submission" date="2020-05" db="UniProtKB">
        <authorList>
            <consortium name="EnsemblMetazoa"/>
        </authorList>
    </citation>
    <scope>IDENTIFICATION</scope>
    <source>
        <strain evidence="2">Aabys</strain>
    </source>
</reference>
<dbReference type="PANTHER" id="PTHR47148">
    <property type="entry name" value="CYTOCHROME C OXIDASE ASSEMBLY FACTOR 1 HOMOLOG"/>
    <property type="match status" value="1"/>
</dbReference>
<dbReference type="GeneID" id="101893690"/>
<feature type="transmembrane region" description="Helical" evidence="1">
    <location>
        <begin position="12"/>
        <end position="29"/>
    </location>
</feature>